<comment type="caution">
    <text evidence="2">The sequence shown here is derived from an EMBL/GenBank/DDBJ whole genome shotgun (WGS) entry which is preliminary data.</text>
</comment>
<feature type="compositionally biased region" description="Low complexity" evidence="1">
    <location>
        <begin position="23"/>
        <end position="54"/>
    </location>
</feature>
<protein>
    <submittedName>
        <fullName evidence="2">Uncharacterized protein</fullName>
    </submittedName>
</protein>
<proteinExistence type="predicted"/>
<evidence type="ECO:0000313" key="2">
    <source>
        <dbReference type="EMBL" id="KAE9266803.1"/>
    </source>
</evidence>
<dbReference type="Proteomes" id="UP000434957">
    <property type="component" value="Unassembled WGS sequence"/>
</dbReference>
<dbReference type="EMBL" id="QXFT01007235">
    <property type="protein sequence ID" value="KAE9266803.1"/>
    <property type="molecule type" value="Genomic_DNA"/>
</dbReference>
<gene>
    <name evidence="2" type="ORF">PR003_g31991</name>
</gene>
<reference evidence="2 3" key="1">
    <citation type="submission" date="2018-08" db="EMBL/GenBank/DDBJ databases">
        <title>Genomic investigation of the strawberry pathogen Phytophthora fragariae indicates pathogenicity is determined by transcriptional variation in three key races.</title>
        <authorList>
            <person name="Adams T.M."/>
            <person name="Armitage A.D."/>
            <person name="Sobczyk M.K."/>
            <person name="Bates H.J."/>
            <person name="Dunwell J.M."/>
            <person name="Nellist C.F."/>
            <person name="Harrison R.J."/>
        </authorList>
    </citation>
    <scope>NUCLEOTIDE SEQUENCE [LARGE SCALE GENOMIC DNA]</scope>
    <source>
        <strain evidence="2 3">SCRP333</strain>
    </source>
</reference>
<evidence type="ECO:0000313" key="3">
    <source>
        <dbReference type="Proteomes" id="UP000434957"/>
    </source>
</evidence>
<name>A0A6A4B5J6_9STRA</name>
<feature type="region of interest" description="Disordered" evidence="1">
    <location>
        <begin position="1"/>
        <end position="54"/>
    </location>
</feature>
<accession>A0A6A4B5J6</accession>
<organism evidence="2 3">
    <name type="scientific">Phytophthora rubi</name>
    <dbReference type="NCBI Taxonomy" id="129364"/>
    <lineage>
        <taxon>Eukaryota</taxon>
        <taxon>Sar</taxon>
        <taxon>Stramenopiles</taxon>
        <taxon>Oomycota</taxon>
        <taxon>Peronosporomycetes</taxon>
        <taxon>Peronosporales</taxon>
        <taxon>Peronosporaceae</taxon>
        <taxon>Phytophthora</taxon>
    </lineage>
</organism>
<feature type="non-terminal residue" evidence="2">
    <location>
        <position position="54"/>
    </location>
</feature>
<keyword evidence="3" id="KW-1185">Reference proteome</keyword>
<dbReference type="AlphaFoldDB" id="A0A6A4B5J6"/>
<evidence type="ECO:0000256" key="1">
    <source>
        <dbReference type="SAM" id="MobiDB-lite"/>
    </source>
</evidence>
<sequence length="54" mass="5418">MSTAAPIESRTDTIDPHGNPPRADAAIAASASDPAVEQPSSDSVVLASSSETTH</sequence>